<keyword evidence="4" id="KW-1185">Reference proteome</keyword>
<keyword evidence="1" id="KW-0472">Membrane</keyword>
<gene>
    <name evidence="3" type="ORF">QOZ95_000852</name>
</gene>
<comment type="caution">
    <text evidence="3">The sequence shown here is derived from an EMBL/GenBank/DDBJ whole genome shotgun (WGS) entry which is preliminary data.</text>
</comment>
<dbReference type="RefSeq" id="WP_152379594.1">
    <property type="nucleotide sequence ID" value="NZ_CP045298.1"/>
</dbReference>
<organism evidence="3 4">
    <name type="scientific">Paenibacillus brasilensis</name>
    <dbReference type="NCBI Taxonomy" id="128574"/>
    <lineage>
        <taxon>Bacteria</taxon>
        <taxon>Bacillati</taxon>
        <taxon>Bacillota</taxon>
        <taxon>Bacilli</taxon>
        <taxon>Bacillales</taxon>
        <taxon>Paenibacillaceae</taxon>
        <taxon>Paenibacillus</taxon>
    </lineage>
</organism>
<dbReference type="InterPro" id="IPR040680">
    <property type="entry name" value="DUF5643"/>
</dbReference>
<dbReference type="Proteomes" id="UP001242811">
    <property type="component" value="Unassembled WGS sequence"/>
</dbReference>
<evidence type="ECO:0000313" key="4">
    <source>
        <dbReference type="Proteomes" id="UP001242811"/>
    </source>
</evidence>
<name>A0ABU0KTF3_9BACL</name>
<protein>
    <recommendedName>
        <fullName evidence="2">DUF5643 domain-containing protein</fullName>
    </recommendedName>
</protein>
<evidence type="ECO:0000256" key="1">
    <source>
        <dbReference type="SAM" id="Phobius"/>
    </source>
</evidence>
<dbReference type="Pfam" id="PF18705">
    <property type="entry name" value="DUF5643"/>
    <property type="match status" value="1"/>
</dbReference>
<feature type="domain" description="DUF5643" evidence="2">
    <location>
        <begin position="256"/>
        <end position="368"/>
    </location>
</feature>
<sequence length="401" mass="44550">MGDIELDNEWVTAKAKVRNEHVITPYVRQRLEAVYSQIETGFIYQNMGQADSTSRHRRFIGTLLTTTMVLSSGIVASAFVSPNMAKMLWQVPMVNNVLQLAANQGFSTAGGNAFMRAGDPGLQEVEKAGLVTKTTASSTHNGTRLRISQVAYDGVRLALTLESNGEALGTALQDRIEDITLWYNGKPFQFDSPSLITNSGGTPGSVIIHYSDLEKMYSSGKELPDQFKLKADIQIQGIKESFKFELPVQKIPSKNRVLTPRVEKSNDFTRLVVEKIEMTPMSTMIVTKTHYISPGPTTLGRETYGYGLAMNKVDYAILDDEGHEQQWITGGSGHPGTKIRPGVYKIFVAPFKKTPKFITIKPYFNVTGPEGKPVYDESGNWKRTYLPELEMKIPIGENKPK</sequence>
<keyword evidence="1" id="KW-0812">Transmembrane</keyword>
<reference evidence="3 4" key="1">
    <citation type="submission" date="2023-07" db="EMBL/GenBank/DDBJ databases">
        <title>Genomic Encyclopedia of Type Strains, Phase IV (KMG-IV): sequencing the most valuable type-strain genomes for metagenomic binning, comparative biology and taxonomic classification.</title>
        <authorList>
            <person name="Goeker M."/>
        </authorList>
    </citation>
    <scope>NUCLEOTIDE SEQUENCE [LARGE SCALE GENOMIC DNA]</scope>
    <source>
        <strain evidence="3 4">DSM 14914</strain>
    </source>
</reference>
<feature type="transmembrane region" description="Helical" evidence="1">
    <location>
        <begin position="59"/>
        <end position="80"/>
    </location>
</feature>
<accession>A0ABU0KTF3</accession>
<evidence type="ECO:0000259" key="2">
    <source>
        <dbReference type="Pfam" id="PF18705"/>
    </source>
</evidence>
<keyword evidence="1" id="KW-1133">Transmembrane helix</keyword>
<proteinExistence type="predicted"/>
<dbReference type="Gene3D" id="2.60.40.1630">
    <property type="entry name" value="bacillus anthracis domain"/>
    <property type="match status" value="1"/>
</dbReference>
<evidence type="ECO:0000313" key="3">
    <source>
        <dbReference type="EMBL" id="MDQ0492703.1"/>
    </source>
</evidence>
<dbReference type="EMBL" id="JAUSWA010000003">
    <property type="protein sequence ID" value="MDQ0492703.1"/>
    <property type="molecule type" value="Genomic_DNA"/>
</dbReference>